<evidence type="ECO:0000256" key="6">
    <source>
        <dbReference type="ARBA" id="ARBA00025643"/>
    </source>
</evidence>
<evidence type="ECO:0000259" key="8">
    <source>
        <dbReference type="SMART" id="SM00858"/>
    </source>
</evidence>
<dbReference type="Gene3D" id="2.30.30.760">
    <property type="match status" value="1"/>
</dbReference>
<dbReference type="PANTHER" id="PTHR36307">
    <property type="entry name" value="FLAGELLA BASAL BODY P-RING FORMATION PROTEIN FLGA"/>
    <property type="match status" value="1"/>
</dbReference>
<evidence type="ECO:0000256" key="7">
    <source>
        <dbReference type="RuleBase" id="RU362063"/>
    </source>
</evidence>
<reference evidence="9 10" key="1">
    <citation type="journal article" date="2019" name="ISME J.">
        <title>Candidatus Macondimonas diazotrophica, a novel gammaproteobacterial genus dominating crude-oil-contaminated coastal sediments.</title>
        <authorList>
            <person name="Karthikeyan S."/>
            <person name="Konstantinidis K."/>
        </authorList>
    </citation>
    <scope>NUCLEOTIDE SEQUENCE [LARGE SCALE GENOMIC DNA]</scope>
    <source>
        <strain evidence="9 10">KTK01</strain>
    </source>
</reference>
<dbReference type="Pfam" id="PF17656">
    <property type="entry name" value="ChapFlgA_N"/>
    <property type="match status" value="1"/>
</dbReference>
<comment type="function">
    <text evidence="6 7">Involved in the assembly process of the P-ring formation. It may associate with FlgF on the rod constituting a structure essential for the P-ring assembly or may act as a modulator protein for the P-ring assembly.</text>
</comment>
<evidence type="ECO:0000256" key="3">
    <source>
        <dbReference type="ARBA" id="ARBA00014754"/>
    </source>
</evidence>
<keyword evidence="9" id="KW-0969">Cilium</keyword>
<evidence type="ECO:0000256" key="2">
    <source>
        <dbReference type="ARBA" id="ARBA00010474"/>
    </source>
</evidence>
<dbReference type="GO" id="GO:0042597">
    <property type="term" value="C:periplasmic space"/>
    <property type="evidence" value="ECO:0007669"/>
    <property type="project" value="UniProtKB-SubCell"/>
</dbReference>
<keyword evidence="5 7" id="KW-0574">Periplasm</keyword>
<keyword evidence="9" id="KW-0966">Cell projection</keyword>
<comment type="similarity">
    <text evidence="2 7">Belongs to the FlgA family.</text>
</comment>
<dbReference type="EMBL" id="SRIO01000004">
    <property type="protein sequence ID" value="TFZ83304.1"/>
    <property type="molecule type" value="Genomic_DNA"/>
</dbReference>
<keyword evidence="10" id="KW-1185">Reference proteome</keyword>
<dbReference type="GO" id="GO:0044780">
    <property type="term" value="P:bacterial-type flagellum assembly"/>
    <property type="evidence" value="ECO:0007669"/>
    <property type="project" value="InterPro"/>
</dbReference>
<comment type="subcellular location">
    <subcellularLocation>
        <location evidence="1 7">Periplasm</location>
    </subcellularLocation>
</comment>
<dbReference type="AlphaFoldDB" id="A0A4Z0FAV0"/>
<dbReference type="CDD" id="cd11614">
    <property type="entry name" value="SAF_CpaB_FlgA_like"/>
    <property type="match status" value="1"/>
</dbReference>
<evidence type="ECO:0000256" key="4">
    <source>
        <dbReference type="ARBA" id="ARBA00022729"/>
    </source>
</evidence>
<keyword evidence="9" id="KW-0282">Flagellum</keyword>
<dbReference type="NCBIfam" id="TIGR03170">
    <property type="entry name" value="flgA_cterm"/>
    <property type="match status" value="1"/>
</dbReference>
<keyword evidence="7" id="KW-1005">Bacterial flagellum biogenesis</keyword>
<comment type="caution">
    <text evidence="9">The sequence shown here is derived from an EMBL/GenBank/DDBJ whole genome shotgun (WGS) entry which is preliminary data.</text>
</comment>
<organism evidence="9 10">
    <name type="scientific">Candidatus Macondimonas diazotrophica</name>
    <dbReference type="NCBI Taxonomy" id="2305248"/>
    <lineage>
        <taxon>Bacteria</taxon>
        <taxon>Pseudomonadati</taxon>
        <taxon>Pseudomonadota</taxon>
        <taxon>Gammaproteobacteria</taxon>
        <taxon>Chromatiales</taxon>
        <taxon>Ectothiorhodospiraceae</taxon>
        <taxon>Candidatus Macondimonas</taxon>
    </lineage>
</organism>
<name>A0A4Z0FAV0_9GAMM</name>
<dbReference type="InterPro" id="IPR017585">
    <property type="entry name" value="SAF_FlgA"/>
</dbReference>
<dbReference type="InterPro" id="IPR036732">
    <property type="entry name" value="AFP_Neu5c_C_sf"/>
</dbReference>
<accession>A0A4Z0FAV0</accession>
<dbReference type="InterPro" id="IPR013974">
    <property type="entry name" value="SAF"/>
</dbReference>
<dbReference type="SMART" id="SM00858">
    <property type="entry name" value="SAF"/>
    <property type="match status" value="1"/>
</dbReference>
<evidence type="ECO:0000313" key="10">
    <source>
        <dbReference type="Proteomes" id="UP000297890"/>
    </source>
</evidence>
<keyword evidence="4" id="KW-0732">Signal</keyword>
<feature type="domain" description="SAF" evidence="8">
    <location>
        <begin position="117"/>
        <end position="179"/>
    </location>
</feature>
<dbReference type="SUPFAM" id="SSF51269">
    <property type="entry name" value="AFP III-like domain"/>
    <property type="match status" value="1"/>
</dbReference>
<gene>
    <name evidence="9" type="primary">flgA</name>
    <name evidence="9" type="ORF">E4680_04440</name>
</gene>
<dbReference type="OrthoDB" id="1669037at2"/>
<dbReference type="Gene3D" id="3.90.1210.10">
    <property type="entry name" value="Antifreeze-like/N-acetylneuraminic acid synthase C-terminal domain"/>
    <property type="match status" value="1"/>
</dbReference>
<evidence type="ECO:0000256" key="5">
    <source>
        <dbReference type="ARBA" id="ARBA00022764"/>
    </source>
</evidence>
<sequence>MKTERSVRASRGRARAGPWAGMLLMGFGAAAAAESPVNVQIRAAVEAALQAQWPDQTLEIDLIAPDARLNLSPCERPLAIEPLRPGPLRSAATLSVVCDAPESSWRVYVPARISAMGEVLVASRPLPAGTVLTAQDVTLARRRMTDLSYGYLKHAEAAVGSTLRRPVTEGAVILPSQLAQAVVVRRGQQVVIEAASGSIRVQGNGEALADGLAGRRLKVRNGASGRIVEGTVQADGRVRVDF</sequence>
<proteinExistence type="inferred from homology"/>
<dbReference type="PANTHER" id="PTHR36307:SF1">
    <property type="entry name" value="FLAGELLA BASAL BODY P-RING FORMATION PROTEIN FLGA"/>
    <property type="match status" value="1"/>
</dbReference>
<evidence type="ECO:0000313" key="9">
    <source>
        <dbReference type="EMBL" id="TFZ83304.1"/>
    </source>
</evidence>
<dbReference type="Proteomes" id="UP000297890">
    <property type="component" value="Unassembled WGS sequence"/>
</dbReference>
<protein>
    <recommendedName>
        <fullName evidence="3 7">Flagella basal body P-ring formation protein FlgA</fullName>
    </recommendedName>
</protein>
<dbReference type="Pfam" id="PF13144">
    <property type="entry name" value="ChapFlgA"/>
    <property type="match status" value="1"/>
</dbReference>
<evidence type="ECO:0000256" key="1">
    <source>
        <dbReference type="ARBA" id="ARBA00004418"/>
    </source>
</evidence>
<dbReference type="InterPro" id="IPR039246">
    <property type="entry name" value="Flagellar_FlgA"/>
</dbReference>
<dbReference type="InterPro" id="IPR041231">
    <property type="entry name" value="FlgA_N"/>
</dbReference>